<dbReference type="EMBL" id="CH473988">
    <property type="protein sequence ID" value="EDL96800.1"/>
    <property type="molecule type" value="Genomic_DNA"/>
</dbReference>
<evidence type="ECO:0000313" key="2">
    <source>
        <dbReference type="EMBL" id="EDL96800.1"/>
    </source>
</evidence>
<name>A6JJD4_RAT</name>
<reference evidence="3" key="1">
    <citation type="submission" date="2005-09" db="EMBL/GenBank/DDBJ databases">
        <authorList>
            <person name="Mural R.J."/>
            <person name="Li P.W."/>
            <person name="Adams M.D."/>
            <person name="Amanatides P.G."/>
            <person name="Baden-Tillson H."/>
            <person name="Barnstead M."/>
            <person name="Chin S.H."/>
            <person name="Dew I."/>
            <person name="Evans C.A."/>
            <person name="Ferriera S."/>
            <person name="Flanigan M."/>
            <person name="Fosler C."/>
            <person name="Glodek A."/>
            <person name="Gu Z."/>
            <person name="Holt R.A."/>
            <person name="Jennings D."/>
            <person name="Kraft C.L."/>
            <person name="Lu F."/>
            <person name="Nguyen T."/>
            <person name="Nusskern D.R."/>
            <person name="Pfannkoch C.M."/>
            <person name="Sitter C."/>
            <person name="Sutton G.G."/>
            <person name="Venter J.C."/>
            <person name="Wang Z."/>
            <person name="Woodage T."/>
            <person name="Zheng X.H."/>
            <person name="Zhong F."/>
        </authorList>
    </citation>
    <scope>NUCLEOTIDE SEQUENCE [LARGE SCALE GENOMIC DNA]</scope>
    <source>
        <strain>BN</strain>
        <strain evidence="3">Sprague-Dawley</strain>
    </source>
</reference>
<evidence type="ECO:0000313" key="3">
    <source>
        <dbReference type="Proteomes" id="UP000234681"/>
    </source>
</evidence>
<organism evidence="2 3">
    <name type="scientific">Rattus norvegicus</name>
    <name type="common">Rat</name>
    <dbReference type="NCBI Taxonomy" id="10116"/>
    <lineage>
        <taxon>Eukaryota</taxon>
        <taxon>Metazoa</taxon>
        <taxon>Chordata</taxon>
        <taxon>Craniata</taxon>
        <taxon>Vertebrata</taxon>
        <taxon>Euteleostomi</taxon>
        <taxon>Mammalia</taxon>
        <taxon>Eutheria</taxon>
        <taxon>Euarchontoglires</taxon>
        <taxon>Glires</taxon>
        <taxon>Rodentia</taxon>
        <taxon>Myomorpha</taxon>
        <taxon>Muroidea</taxon>
        <taxon>Muridae</taxon>
        <taxon>Murinae</taxon>
        <taxon>Rattus</taxon>
    </lineage>
</organism>
<proteinExistence type="predicted"/>
<protein>
    <submittedName>
        <fullName evidence="2">RCG60985, isoform CRA_c</fullName>
    </submittedName>
</protein>
<sequence>MSGVGGIVLGLLFLGAGLFVYFRNQKGQSGLQPTGLLN</sequence>
<keyword evidence="1" id="KW-1133">Transmembrane helix</keyword>
<feature type="transmembrane region" description="Helical" evidence="1">
    <location>
        <begin position="6"/>
        <end position="22"/>
    </location>
</feature>
<gene>
    <name evidence="2" type="ORF">rCG_60985</name>
</gene>
<evidence type="ECO:0000256" key="1">
    <source>
        <dbReference type="SAM" id="Phobius"/>
    </source>
</evidence>
<dbReference type="Proteomes" id="UP000234681">
    <property type="component" value="Chromosome 20"/>
</dbReference>
<keyword evidence="1" id="KW-0472">Membrane</keyword>
<accession>A6JJD4</accession>
<dbReference type="AlphaFoldDB" id="A6JJD4"/>
<keyword evidence="1" id="KW-0812">Transmembrane</keyword>